<dbReference type="EMBL" id="FZOY01000001">
    <property type="protein sequence ID" value="SNS31825.1"/>
    <property type="molecule type" value="Genomic_DNA"/>
</dbReference>
<gene>
    <name evidence="1" type="ORF">SAMN05421757_101832</name>
</gene>
<evidence type="ECO:0000313" key="1">
    <source>
        <dbReference type="EMBL" id="SNS31825.1"/>
    </source>
</evidence>
<dbReference type="Proteomes" id="UP000198426">
    <property type="component" value="Unassembled WGS sequence"/>
</dbReference>
<keyword evidence="2" id="KW-1185">Reference proteome</keyword>
<dbReference type="AlphaFoldDB" id="A0A239DH55"/>
<name>A0A239DH55_9RHOB</name>
<organism evidence="1 2">
    <name type="scientific">Tropicimonas sediminicola</name>
    <dbReference type="NCBI Taxonomy" id="1031541"/>
    <lineage>
        <taxon>Bacteria</taxon>
        <taxon>Pseudomonadati</taxon>
        <taxon>Pseudomonadota</taxon>
        <taxon>Alphaproteobacteria</taxon>
        <taxon>Rhodobacterales</taxon>
        <taxon>Roseobacteraceae</taxon>
        <taxon>Tropicimonas</taxon>
    </lineage>
</organism>
<proteinExistence type="predicted"/>
<evidence type="ECO:0000313" key="2">
    <source>
        <dbReference type="Proteomes" id="UP000198426"/>
    </source>
</evidence>
<reference evidence="1 2" key="1">
    <citation type="submission" date="2017-06" db="EMBL/GenBank/DDBJ databases">
        <authorList>
            <person name="Kim H.J."/>
            <person name="Triplett B.A."/>
        </authorList>
    </citation>
    <scope>NUCLEOTIDE SEQUENCE [LARGE SCALE GENOMIC DNA]</scope>
    <source>
        <strain evidence="1 2">DSM 29339</strain>
    </source>
</reference>
<protein>
    <submittedName>
        <fullName evidence="1">Uncharacterized protein</fullName>
    </submittedName>
</protein>
<sequence length="71" mass="8112">MCEVHKRIDLLRAAETLQLDQQDDLTRQSFLARLEEHRWSGPELNEFEAGLALEIDLFLHGIGAYVPASFS</sequence>
<accession>A0A239DH55</accession>